<evidence type="ECO:0000256" key="1">
    <source>
        <dbReference type="SAM" id="MobiDB-lite"/>
    </source>
</evidence>
<keyword evidence="3" id="KW-1185">Reference proteome</keyword>
<feature type="compositionally biased region" description="Basic residues" evidence="1">
    <location>
        <begin position="207"/>
        <end position="217"/>
    </location>
</feature>
<accession>A0A2Z7AKM7</accession>
<keyword evidence="2" id="KW-0675">Receptor</keyword>
<feature type="region of interest" description="Disordered" evidence="1">
    <location>
        <begin position="204"/>
        <end position="227"/>
    </location>
</feature>
<name>A0A2Z7AKM7_9LAMI</name>
<reference evidence="2 3" key="1">
    <citation type="journal article" date="2015" name="Proc. Natl. Acad. Sci. U.S.A.">
        <title>The resurrection genome of Boea hygrometrica: A blueprint for survival of dehydration.</title>
        <authorList>
            <person name="Xiao L."/>
            <person name="Yang G."/>
            <person name="Zhang L."/>
            <person name="Yang X."/>
            <person name="Zhao S."/>
            <person name="Ji Z."/>
            <person name="Zhou Q."/>
            <person name="Hu M."/>
            <person name="Wang Y."/>
            <person name="Chen M."/>
            <person name="Xu Y."/>
            <person name="Jin H."/>
            <person name="Xiao X."/>
            <person name="Hu G."/>
            <person name="Bao F."/>
            <person name="Hu Y."/>
            <person name="Wan P."/>
            <person name="Li L."/>
            <person name="Deng X."/>
            <person name="Kuang T."/>
            <person name="Xiang C."/>
            <person name="Zhu J.K."/>
            <person name="Oliver M.J."/>
            <person name="He Y."/>
        </authorList>
    </citation>
    <scope>NUCLEOTIDE SEQUENCE [LARGE SCALE GENOMIC DNA]</scope>
    <source>
        <strain evidence="3">cv. XS01</strain>
    </source>
</reference>
<gene>
    <name evidence="2" type="ORF">F511_34504</name>
</gene>
<dbReference type="Proteomes" id="UP000250235">
    <property type="component" value="Unassembled WGS sequence"/>
</dbReference>
<dbReference type="EMBL" id="KV016300">
    <property type="protein sequence ID" value="KZV19741.1"/>
    <property type="molecule type" value="Genomic_DNA"/>
</dbReference>
<sequence length="227" mass="25674">MMNSNRICPAVGSQYKDSAVGLVFMESAVELAMETSKVESAVRNQAEAKLNQLEHNKLVGTMTNQLQVLKSEKNQLSLFKRLRRVARWSCNEEDQQEAIVYQQLSRCEDMESAVMTSALMSSQSADSLFPDARGSDVQSQLQWIQSQRKDFQTQCLSTQTQEDKSIVVEEDSGEAIDKPDASNSSIQSRAYMNQLLLYIQSRATVSSRRKSRRKKRRSSEALHPVAR</sequence>
<proteinExistence type="predicted"/>
<evidence type="ECO:0000313" key="2">
    <source>
        <dbReference type="EMBL" id="KZV19741.1"/>
    </source>
</evidence>
<organism evidence="2 3">
    <name type="scientific">Dorcoceras hygrometricum</name>
    <dbReference type="NCBI Taxonomy" id="472368"/>
    <lineage>
        <taxon>Eukaryota</taxon>
        <taxon>Viridiplantae</taxon>
        <taxon>Streptophyta</taxon>
        <taxon>Embryophyta</taxon>
        <taxon>Tracheophyta</taxon>
        <taxon>Spermatophyta</taxon>
        <taxon>Magnoliopsida</taxon>
        <taxon>eudicotyledons</taxon>
        <taxon>Gunneridae</taxon>
        <taxon>Pentapetalae</taxon>
        <taxon>asterids</taxon>
        <taxon>lamiids</taxon>
        <taxon>Lamiales</taxon>
        <taxon>Gesneriaceae</taxon>
        <taxon>Didymocarpoideae</taxon>
        <taxon>Trichosporeae</taxon>
        <taxon>Loxocarpinae</taxon>
        <taxon>Dorcoceras</taxon>
    </lineage>
</organism>
<evidence type="ECO:0000313" key="3">
    <source>
        <dbReference type="Proteomes" id="UP000250235"/>
    </source>
</evidence>
<protein>
    <submittedName>
        <fullName evidence="2">Receptor-like protein 12-like</fullName>
    </submittedName>
</protein>
<dbReference type="AlphaFoldDB" id="A0A2Z7AKM7"/>